<keyword evidence="9" id="KW-0458">Lysosome</keyword>
<feature type="transmembrane region" description="Helical" evidence="10">
    <location>
        <begin position="7"/>
        <end position="26"/>
    </location>
</feature>
<dbReference type="GO" id="GO:0015232">
    <property type="term" value="F:heme transmembrane transporter activity"/>
    <property type="evidence" value="ECO:0007669"/>
    <property type="project" value="InterPro"/>
</dbReference>
<keyword evidence="6" id="KW-0967">Endosome</keyword>
<sequence length="151" mass="16954">MTIPRLVHASVCAFFGYSAFIAFVVLKNYPSAVLGLISGVTDSILFLVHYLHWKGRLGEWYESRELRILCRYGIIVGTLGLLCLGYFTTIQIMHKTPIYPIATSSAISIVWSVVAMRSGIILMFYAIRYQIHDDSNDLLGESSENNPEEGE</sequence>
<evidence type="ECO:0000256" key="7">
    <source>
        <dbReference type="ARBA" id="ARBA00022989"/>
    </source>
</evidence>
<feature type="transmembrane region" description="Helical" evidence="10">
    <location>
        <begin position="106"/>
        <end position="127"/>
    </location>
</feature>
<keyword evidence="5 10" id="KW-0812">Transmembrane</keyword>
<comment type="similarity">
    <text evidence="3">Belongs to the HRG family.</text>
</comment>
<dbReference type="GO" id="GO:0005765">
    <property type="term" value="C:lysosomal membrane"/>
    <property type="evidence" value="ECO:0007669"/>
    <property type="project" value="UniProtKB-SubCell"/>
</dbReference>
<evidence type="ECO:0000256" key="3">
    <source>
        <dbReference type="ARBA" id="ARBA00006203"/>
    </source>
</evidence>
<protein>
    <submittedName>
        <fullName evidence="11">Uncharacterized protein</fullName>
    </submittedName>
</protein>
<evidence type="ECO:0000313" key="12">
    <source>
        <dbReference type="Proteomes" id="UP001162162"/>
    </source>
</evidence>
<proteinExistence type="inferred from homology"/>
<evidence type="ECO:0000256" key="2">
    <source>
        <dbReference type="ARBA" id="ARBA00004337"/>
    </source>
</evidence>
<keyword evidence="8 10" id="KW-0472">Membrane</keyword>
<feature type="transmembrane region" description="Helical" evidence="10">
    <location>
        <begin position="72"/>
        <end position="94"/>
    </location>
</feature>
<dbReference type="PANTHER" id="PTHR31525">
    <property type="entry name" value="HEME TRANSPORTER HRG1"/>
    <property type="match status" value="1"/>
</dbReference>
<organism evidence="11 12">
    <name type="scientific">Aromia moschata</name>
    <dbReference type="NCBI Taxonomy" id="1265417"/>
    <lineage>
        <taxon>Eukaryota</taxon>
        <taxon>Metazoa</taxon>
        <taxon>Ecdysozoa</taxon>
        <taxon>Arthropoda</taxon>
        <taxon>Hexapoda</taxon>
        <taxon>Insecta</taxon>
        <taxon>Pterygota</taxon>
        <taxon>Neoptera</taxon>
        <taxon>Endopterygota</taxon>
        <taxon>Coleoptera</taxon>
        <taxon>Polyphaga</taxon>
        <taxon>Cucujiformia</taxon>
        <taxon>Chrysomeloidea</taxon>
        <taxon>Cerambycidae</taxon>
        <taxon>Cerambycinae</taxon>
        <taxon>Callichromatini</taxon>
        <taxon>Aromia</taxon>
    </lineage>
</organism>
<gene>
    <name evidence="11" type="ORF">NQ318_010270</name>
</gene>
<evidence type="ECO:0000256" key="5">
    <source>
        <dbReference type="ARBA" id="ARBA00022692"/>
    </source>
</evidence>
<dbReference type="EMBL" id="JAPWTK010000088">
    <property type="protein sequence ID" value="KAJ8951242.1"/>
    <property type="molecule type" value="Genomic_DNA"/>
</dbReference>
<evidence type="ECO:0000256" key="1">
    <source>
        <dbReference type="ARBA" id="ARBA00004155"/>
    </source>
</evidence>
<dbReference type="Proteomes" id="UP001162162">
    <property type="component" value="Unassembled WGS sequence"/>
</dbReference>
<feature type="transmembrane region" description="Helical" evidence="10">
    <location>
        <begin position="32"/>
        <end position="51"/>
    </location>
</feature>
<keyword evidence="4" id="KW-0813">Transport</keyword>
<comment type="subcellular location">
    <subcellularLocation>
        <location evidence="2">Endosome membrane</location>
        <topology evidence="2">Multi-pass membrane protein</topology>
    </subcellularLocation>
    <subcellularLocation>
        <location evidence="1">Lysosome membrane</location>
        <topology evidence="1">Multi-pass membrane protein</topology>
    </subcellularLocation>
</comment>
<dbReference type="GO" id="GO:0005886">
    <property type="term" value="C:plasma membrane"/>
    <property type="evidence" value="ECO:0007669"/>
    <property type="project" value="TreeGrafter"/>
</dbReference>
<name>A0AAV8YHJ0_9CUCU</name>
<evidence type="ECO:0000256" key="8">
    <source>
        <dbReference type="ARBA" id="ARBA00023136"/>
    </source>
</evidence>
<dbReference type="InterPro" id="IPR026218">
    <property type="entry name" value="HRG"/>
</dbReference>
<dbReference type="GO" id="GO:0010008">
    <property type="term" value="C:endosome membrane"/>
    <property type="evidence" value="ECO:0007669"/>
    <property type="project" value="UniProtKB-SubCell"/>
</dbReference>
<dbReference type="AlphaFoldDB" id="A0AAV8YHJ0"/>
<evidence type="ECO:0000256" key="4">
    <source>
        <dbReference type="ARBA" id="ARBA00022448"/>
    </source>
</evidence>
<keyword evidence="12" id="KW-1185">Reference proteome</keyword>
<accession>A0AAV8YHJ0</accession>
<evidence type="ECO:0000313" key="11">
    <source>
        <dbReference type="EMBL" id="KAJ8951242.1"/>
    </source>
</evidence>
<comment type="caution">
    <text evidence="11">The sequence shown here is derived from an EMBL/GenBank/DDBJ whole genome shotgun (WGS) entry which is preliminary data.</text>
</comment>
<dbReference type="PANTHER" id="PTHR31525:SF1">
    <property type="entry name" value="HEME TRANSPORTER HRG1"/>
    <property type="match status" value="1"/>
</dbReference>
<keyword evidence="7 10" id="KW-1133">Transmembrane helix</keyword>
<dbReference type="GO" id="GO:0020037">
    <property type="term" value="F:heme binding"/>
    <property type="evidence" value="ECO:0007669"/>
    <property type="project" value="TreeGrafter"/>
</dbReference>
<reference evidence="11" key="1">
    <citation type="journal article" date="2023" name="Insect Mol. Biol.">
        <title>Genome sequencing provides insights into the evolution of gene families encoding plant cell wall-degrading enzymes in longhorned beetles.</title>
        <authorList>
            <person name="Shin N.R."/>
            <person name="Okamura Y."/>
            <person name="Kirsch R."/>
            <person name="Pauchet Y."/>
        </authorList>
    </citation>
    <scope>NUCLEOTIDE SEQUENCE</scope>
    <source>
        <strain evidence="11">AMC_N1</strain>
    </source>
</reference>
<evidence type="ECO:0000256" key="10">
    <source>
        <dbReference type="SAM" id="Phobius"/>
    </source>
</evidence>
<evidence type="ECO:0000256" key="6">
    <source>
        <dbReference type="ARBA" id="ARBA00022753"/>
    </source>
</evidence>
<evidence type="ECO:0000256" key="9">
    <source>
        <dbReference type="ARBA" id="ARBA00023228"/>
    </source>
</evidence>